<dbReference type="PANTHER" id="PTHR38102">
    <property type="entry name" value="PERIPLASMIC CHAPERONE SPY"/>
    <property type="match status" value="1"/>
</dbReference>
<dbReference type="InterPro" id="IPR012899">
    <property type="entry name" value="LTXXQ"/>
</dbReference>
<protein>
    <recommendedName>
        <fullName evidence="8">Periplasmic heavy metal sensor</fullName>
    </recommendedName>
</protein>
<name>A0ABM8HV14_9BACT</name>
<proteinExistence type="inferred from homology"/>
<evidence type="ECO:0000256" key="5">
    <source>
        <dbReference type="SAM" id="SignalP"/>
    </source>
</evidence>
<dbReference type="Pfam" id="PF07813">
    <property type="entry name" value="LTXXQ"/>
    <property type="match status" value="1"/>
</dbReference>
<evidence type="ECO:0000313" key="7">
    <source>
        <dbReference type="Proteomes" id="UP001319827"/>
    </source>
</evidence>
<accession>A0ABM8HV14</accession>
<comment type="similarity">
    <text evidence="2">Belongs to the CpxP/Spy family.</text>
</comment>
<evidence type="ECO:0000256" key="1">
    <source>
        <dbReference type="ARBA" id="ARBA00004418"/>
    </source>
</evidence>
<dbReference type="Gene3D" id="1.20.120.1490">
    <property type="match status" value="1"/>
</dbReference>
<sequence length="162" mass="17967">MNKRFFVAILFIMVAVSGALYSKAMAQQPDLDGPPEVAVEGPGDCGFGKGPMGRMARVLDLSETQQNQIKEIQAAERETIRPLREQLQQTRAKVKSLVQSESFDEAAVRSLIAAQESNRTEMMVARARAHNQIYALLTPEQRALAKKLEPLHQGGRGHHRGF</sequence>
<dbReference type="Proteomes" id="UP001319827">
    <property type="component" value="Chromosome"/>
</dbReference>
<evidence type="ECO:0000256" key="3">
    <source>
        <dbReference type="ARBA" id="ARBA00022729"/>
    </source>
</evidence>
<feature type="signal peptide" evidence="5">
    <location>
        <begin position="1"/>
        <end position="26"/>
    </location>
</feature>
<gene>
    <name evidence="6" type="ORF">DESUT3_14290</name>
</gene>
<reference evidence="6 7" key="1">
    <citation type="journal article" date="2016" name="C (Basel)">
        <title>Selective Growth of and Electricity Production by Marine Exoelectrogenic Bacteria in Self-Aggregated Hydrogel of Microbially Reduced Graphene Oxide.</title>
        <authorList>
            <person name="Yoshida N."/>
            <person name="Goto Y."/>
            <person name="Miyata Y."/>
        </authorList>
    </citation>
    <scope>NUCLEOTIDE SEQUENCE [LARGE SCALE GENOMIC DNA]</scope>
    <source>
        <strain evidence="6 7">NIT-T3</strain>
    </source>
</reference>
<evidence type="ECO:0000256" key="2">
    <source>
        <dbReference type="ARBA" id="ARBA00008441"/>
    </source>
</evidence>
<organism evidence="6 7">
    <name type="scientific">Desulfuromonas versatilis</name>
    <dbReference type="NCBI Taxonomy" id="2802975"/>
    <lineage>
        <taxon>Bacteria</taxon>
        <taxon>Pseudomonadati</taxon>
        <taxon>Thermodesulfobacteriota</taxon>
        <taxon>Desulfuromonadia</taxon>
        <taxon>Desulfuromonadales</taxon>
        <taxon>Desulfuromonadaceae</taxon>
        <taxon>Desulfuromonas</taxon>
    </lineage>
</organism>
<comment type="subcellular location">
    <subcellularLocation>
        <location evidence="1">Periplasm</location>
    </subcellularLocation>
</comment>
<evidence type="ECO:0000313" key="6">
    <source>
        <dbReference type="EMBL" id="BCR04360.1"/>
    </source>
</evidence>
<dbReference type="InterPro" id="IPR052211">
    <property type="entry name" value="Cpx_auxiliary_protein"/>
</dbReference>
<dbReference type="CDD" id="cd09916">
    <property type="entry name" value="CpxP_like"/>
    <property type="match status" value="1"/>
</dbReference>
<keyword evidence="4" id="KW-0574">Periplasm</keyword>
<feature type="chain" id="PRO_5046059611" description="Periplasmic heavy metal sensor" evidence="5">
    <location>
        <begin position="27"/>
        <end position="162"/>
    </location>
</feature>
<evidence type="ECO:0000256" key="4">
    <source>
        <dbReference type="ARBA" id="ARBA00022764"/>
    </source>
</evidence>
<dbReference type="RefSeq" id="WP_221251813.1">
    <property type="nucleotide sequence ID" value="NZ_AP024355.1"/>
</dbReference>
<dbReference type="EMBL" id="AP024355">
    <property type="protein sequence ID" value="BCR04360.1"/>
    <property type="molecule type" value="Genomic_DNA"/>
</dbReference>
<keyword evidence="3 5" id="KW-0732">Signal</keyword>
<evidence type="ECO:0008006" key="8">
    <source>
        <dbReference type="Google" id="ProtNLM"/>
    </source>
</evidence>
<dbReference type="PANTHER" id="PTHR38102:SF1">
    <property type="entry name" value="PERIPLASMIC CHAPERONE SPY"/>
    <property type="match status" value="1"/>
</dbReference>
<reference evidence="6 7" key="2">
    <citation type="journal article" date="2021" name="Int. J. Syst. Evol. Microbiol.">
        <title>Isolation and Polyphasic Characterization of Desulfuromonas versatilis sp. Nov., an Electrogenic Bacteria Capable of Versatile Metabolism Isolated from a Graphene Oxide-Reducing Enrichment Culture.</title>
        <authorList>
            <person name="Xie L."/>
            <person name="Yoshida N."/>
            <person name="Ishii S."/>
            <person name="Meng L."/>
        </authorList>
    </citation>
    <scope>NUCLEOTIDE SEQUENCE [LARGE SCALE GENOMIC DNA]</scope>
    <source>
        <strain evidence="6 7">NIT-T3</strain>
    </source>
</reference>
<keyword evidence="7" id="KW-1185">Reference proteome</keyword>